<protein>
    <recommendedName>
        <fullName evidence="3">BNR repeat-like domain-containing protein</fullName>
    </recommendedName>
</protein>
<evidence type="ECO:0000313" key="2">
    <source>
        <dbReference type="Proteomes" id="UP000182761"/>
    </source>
</evidence>
<proteinExistence type="predicted"/>
<organism evidence="1 2">
    <name type="scientific">Apibacter mensalis</name>
    <dbReference type="NCBI Taxonomy" id="1586267"/>
    <lineage>
        <taxon>Bacteria</taxon>
        <taxon>Pseudomonadati</taxon>
        <taxon>Bacteroidota</taxon>
        <taxon>Flavobacteriia</taxon>
        <taxon>Flavobacteriales</taxon>
        <taxon>Weeksellaceae</taxon>
        <taxon>Apibacter</taxon>
    </lineage>
</organism>
<dbReference type="AlphaFoldDB" id="A0A0X3AMN2"/>
<name>A0A0X3AMN2_9FLAO</name>
<dbReference type="RefSeq" id="WP_055424834.1">
    <property type="nucleotide sequence ID" value="NZ_FCOR01000002.1"/>
</dbReference>
<gene>
    <name evidence="1" type="ORF">Ga0061079_102153</name>
</gene>
<accession>A0A0X3AMN2</accession>
<dbReference type="Proteomes" id="UP000182761">
    <property type="component" value="Unassembled WGS sequence"/>
</dbReference>
<evidence type="ECO:0000313" key="1">
    <source>
        <dbReference type="EMBL" id="CVK15606.1"/>
    </source>
</evidence>
<dbReference type="EMBL" id="FCOR01000002">
    <property type="protein sequence ID" value="CVK15606.1"/>
    <property type="molecule type" value="Genomic_DNA"/>
</dbReference>
<keyword evidence="2" id="KW-1185">Reference proteome</keyword>
<feature type="non-terminal residue" evidence="1">
    <location>
        <position position="1"/>
    </location>
</feature>
<reference evidence="1 2" key="1">
    <citation type="submission" date="2016-01" db="EMBL/GenBank/DDBJ databases">
        <authorList>
            <person name="McClelland M."/>
            <person name="Jain A."/>
            <person name="Saraogi P."/>
            <person name="Mendelson R."/>
            <person name="Westerman R."/>
            <person name="SanMiguel P."/>
            <person name="Csonka L."/>
        </authorList>
    </citation>
    <scope>NUCLEOTIDE SEQUENCE [LARGE SCALE GENOMIC DNA]</scope>
    <source>
        <strain evidence="1 2">R-53146</strain>
    </source>
</reference>
<evidence type="ECO:0008006" key="3">
    <source>
        <dbReference type="Google" id="ProtNLM"/>
    </source>
</evidence>
<sequence>QAVLHISKDRGKSYQELLLPEQEMKWIDTSQDYSLVEAQSRLPDNSKKISQYLLDHKSLKLVKIDEYASDAKINYENFNGKYVIYSNRGDLKLINLLNREEEYPLPDYLNNQPFYLTAQGNILTLQKNQIISYDPKTQNQQIIKSFKNNYDILLYQDDTFILGKPNLLKTSATFYNEEEKELYTIDSNNANFYRYKNFVCDYKSLSSIYPSIRYSYDYGQTWFEQKFTGFFSASRPIGFYKDKFIIFHASFHDKPEPENRGGRILIGEFEK</sequence>